<dbReference type="SMART" id="SM00635">
    <property type="entry name" value="BID_2"/>
    <property type="match status" value="1"/>
</dbReference>
<feature type="active site" evidence="4">
    <location>
        <position position="633"/>
    </location>
</feature>
<gene>
    <name evidence="7" type="ORF">H9757_03295</name>
</gene>
<dbReference type="Pfam" id="PF08124">
    <property type="entry name" value="Lyase_8_N"/>
    <property type="match status" value="1"/>
</dbReference>
<comment type="caution">
    <text evidence="7">The sequence shown here is derived from an EMBL/GenBank/DDBJ whole genome shotgun (WGS) entry which is preliminary data.</text>
</comment>
<comment type="similarity">
    <text evidence="1">Belongs to the polysaccharide lyase 8 family.</text>
</comment>
<dbReference type="InterPro" id="IPR012970">
    <property type="entry name" value="Lyase_8_alpha_N"/>
</dbReference>
<evidence type="ECO:0000256" key="5">
    <source>
        <dbReference type="SAM" id="SignalP"/>
    </source>
</evidence>
<dbReference type="SUPFAM" id="SSF48230">
    <property type="entry name" value="Chondroitin AC/alginate lyase"/>
    <property type="match status" value="1"/>
</dbReference>
<keyword evidence="2 5" id="KW-0732">Signal</keyword>
<dbReference type="GO" id="GO:0005576">
    <property type="term" value="C:extracellular region"/>
    <property type="evidence" value="ECO:0007669"/>
    <property type="project" value="InterPro"/>
</dbReference>
<dbReference type="InterPro" id="IPR003159">
    <property type="entry name" value="Lyase_8_central_dom"/>
</dbReference>
<dbReference type="InterPro" id="IPR011071">
    <property type="entry name" value="Lyase_8-like_C"/>
</dbReference>
<dbReference type="GO" id="GO:0016837">
    <property type="term" value="F:carbon-oxygen lyase activity, acting on polysaccharides"/>
    <property type="evidence" value="ECO:0007669"/>
    <property type="project" value="UniProtKB-ARBA"/>
</dbReference>
<dbReference type="EMBL" id="DWWK01000042">
    <property type="protein sequence ID" value="HJC38081.1"/>
    <property type="molecule type" value="Genomic_DNA"/>
</dbReference>
<dbReference type="CDD" id="cd01083">
    <property type="entry name" value="GAG_Lyase"/>
    <property type="match status" value="1"/>
</dbReference>
<evidence type="ECO:0000256" key="3">
    <source>
        <dbReference type="ARBA" id="ARBA00023239"/>
    </source>
</evidence>
<evidence type="ECO:0000259" key="6">
    <source>
        <dbReference type="SMART" id="SM00635"/>
    </source>
</evidence>
<dbReference type="SUPFAM" id="SSF49373">
    <property type="entry name" value="Invasin/intimin cell-adhesion fragments"/>
    <property type="match status" value="1"/>
</dbReference>
<dbReference type="GO" id="GO:0005975">
    <property type="term" value="P:carbohydrate metabolic process"/>
    <property type="evidence" value="ECO:0007669"/>
    <property type="project" value="InterPro"/>
</dbReference>
<reference evidence="7" key="2">
    <citation type="submission" date="2021-04" db="EMBL/GenBank/DDBJ databases">
        <authorList>
            <person name="Gilroy R."/>
        </authorList>
    </citation>
    <scope>NUCLEOTIDE SEQUENCE</scope>
    <source>
        <strain evidence="7">ChiGjej1B1-1692</strain>
    </source>
</reference>
<feature type="active site" evidence="4">
    <location>
        <position position="579"/>
    </location>
</feature>
<dbReference type="InterPro" id="IPR008929">
    <property type="entry name" value="Chondroitin_lyas"/>
</dbReference>
<dbReference type="PANTHER" id="PTHR38481:SF1">
    <property type="entry name" value="HYALURONATE LYASE"/>
    <property type="match status" value="1"/>
</dbReference>
<dbReference type="Gene3D" id="2.60.220.10">
    <property type="entry name" value="Polysaccharide lyase family 8-like, C-terminal"/>
    <property type="match status" value="1"/>
</dbReference>
<evidence type="ECO:0000313" key="7">
    <source>
        <dbReference type="EMBL" id="HJC38081.1"/>
    </source>
</evidence>
<dbReference type="InterPro" id="IPR038970">
    <property type="entry name" value="Lyase_8"/>
</dbReference>
<reference evidence="7" key="1">
    <citation type="journal article" date="2021" name="PeerJ">
        <title>Extensive microbial diversity within the chicken gut microbiome revealed by metagenomics and culture.</title>
        <authorList>
            <person name="Gilroy R."/>
            <person name="Ravi A."/>
            <person name="Getino M."/>
            <person name="Pursley I."/>
            <person name="Horton D.L."/>
            <person name="Alikhan N.F."/>
            <person name="Baker D."/>
            <person name="Gharbi K."/>
            <person name="Hall N."/>
            <person name="Watson M."/>
            <person name="Adriaenssens E.M."/>
            <person name="Foster-Nyarko E."/>
            <person name="Jarju S."/>
            <person name="Secka A."/>
            <person name="Antonio M."/>
            <person name="Oren A."/>
            <person name="Chaudhuri R.R."/>
            <person name="La Ragione R."/>
            <person name="Hildebrand F."/>
            <person name="Pallen M.J."/>
        </authorList>
    </citation>
    <scope>NUCLEOTIDE SEQUENCE</scope>
    <source>
        <strain evidence="7">ChiGjej1B1-1692</strain>
    </source>
</reference>
<feature type="active site" evidence="4">
    <location>
        <position position="570"/>
    </location>
</feature>
<dbReference type="SUPFAM" id="SSF49863">
    <property type="entry name" value="Hyaluronate lyase-like, C-terminal domain"/>
    <property type="match status" value="1"/>
</dbReference>
<dbReference type="Pfam" id="PF02884">
    <property type="entry name" value="Lyase_8_C"/>
    <property type="match status" value="1"/>
</dbReference>
<feature type="non-terminal residue" evidence="7">
    <location>
        <position position="1076"/>
    </location>
</feature>
<evidence type="ECO:0000256" key="2">
    <source>
        <dbReference type="ARBA" id="ARBA00022729"/>
    </source>
</evidence>
<evidence type="ECO:0000313" key="8">
    <source>
        <dbReference type="Proteomes" id="UP000823894"/>
    </source>
</evidence>
<feature type="signal peptide" evidence="5">
    <location>
        <begin position="1"/>
        <end position="26"/>
    </location>
</feature>
<evidence type="ECO:0000256" key="1">
    <source>
        <dbReference type="ARBA" id="ARBA00006699"/>
    </source>
</evidence>
<dbReference type="Gene3D" id="2.60.120.260">
    <property type="entry name" value="Galactose-binding domain-like"/>
    <property type="match status" value="1"/>
</dbReference>
<keyword evidence="3" id="KW-0456">Lyase</keyword>
<dbReference type="SUPFAM" id="SSF74650">
    <property type="entry name" value="Galactose mutarotase-like"/>
    <property type="match status" value="1"/>
</dbReference>
<evidence type="ECO:0000256" key="4">
    <source>
        <dbReference type="PIRSR" id="PIRSR638970-1"/>
    </source>
</evidence>
<dbReference type="Pfam" id="PF02368">
    <property type="entry name" value="Big_2"/>
    <property type="match status" value="1"/>
</dbReference>
<name>A0A9D2NV48_9FIRM</name>
<sequence length="1076" mass="116894">MKLKKVNRLLALACAAAVTASGFCPAAPVKAKETSGIENAEISEQQEESGISTQAEDSTENMILYWSDDLEETTAVSGTAASYWADGTAAKNWTGLWQAKAFTNEKAVISLDKETFASGSQSVHYSSTDASGRISVSLGAALQNVDFTKNYILRAKVKAENVTVSGNNGFYMRGKANNVTITPEGTRVNGTTDGWITYDVPLRNLESVGGAQSGALALEIFFDYLTGDVWFDSIELWQDYQISLSETEKTIKPGESFQLEVQCDSEKVDLSKVTWSSSNPDAVSVDENGMITAEALGTAVITAKLDESHTASCTVQVDDPEMLAPQYAEMRSRWTERLTGNGSSITDDEDFQTSMETMAQDAEDAMENMADIPADGSHVDALWSDLDLEIKYVATSDASYTEDLNTAYTRLQAMATAYAAENCRLYHNEDLKERILYALEWLYDNGYNENYNVEKQLYGNWWHWEIGIPQALGSTVILMYEDLTQEQIDKFYATLYRFNQDPTVVYKVQGWGTMEMTSANLMDTSLVAALRSAIGNTQDGIGAAVNALGTVTGFVTEGDGFYEDGSCIQHSNLAYTGGYGLTLLKGIERILLLSNDTAWQASADDLESVYTWIWEGYRPLFADGAMMDMVSGRSIARPSHTELETGRGILEAIVLLADGAPEDRKEQLLSFAKKQVLAGAENLDTFYSGMEASSMIAAKQLAADDSVEADDGTPYTKIFGSMDKATIHREGYTLGISMFSSRTGNFEYMNKENTKGWHISDGALFLYNGDAGQFSNNYWNTIDPHRLPGITTDHTEGTNYESGLAYTSDKDYAGGSSVEDLYATIAMDFHGQNTDLTAKKAWFAFDDEVVALGTDISGITKDTETIIENKQIRDDGSNALVVDGEETQAELGESSAAGVEYAWIEGNSGTDSIGYYFPEGEDLEIKREARTGSFQDINGAVADGAAGSEDVTRDYLSLAVSHGDGTADGAEDYAYVLLPGRTEEETAEYASGSEIEIISNTAEVQAAADRSSGASGYQFWTAASAGNVSADQASSVTMKEEDGTLKLGISDPSQTQDSVTIHVSGYKNLQYVDGDQ</sequence>
<protein>
    <submittedName>
        <fullName evidence="7">Ig-like domain-containing protein</fullName>
    </submittedName>
</protein>
<accession>A0A9D2NV48</accession>
<dbReference type="Gene3D" id="2.60.40.1080">
    <property type="match status" value="1"/>
</dbReference>
<dbReference type="InterPro" id="IPR004103">
    <property type="entry name" value="Lyase_8_C"/>
</dbReference>
<dbReference type="GO" id="GO:0030246">
    <property type="term" value="F:carbohydrate binding"/>
    <property type="evidence" value="ECO:0007669"/>
    <property type="project" value="InterPro"/>
</dbReference>
<feature type="chain" id="PRO_5039336283" evidence="5">
    <location>
        <begin position="27"/>
        <end position="1076"/>
    </location>
</feature>
<dbReference type="PANTHER" id="PTHR38481">
    <property type="entry name" value="HYALURONATE LYASE"/>
    <property type="match status" value="1"/>
</dbReference>
<dbReference type="AlphaFoldDB" id="A0A9D2NV48"/>
<proteinExistence type="inferred from homology"/>
<dbReference type="InterPro" id="IPR014718">
    <property type="entry name" value="GH-type_carb-bd"/>
</dbReference>
<dbReference type="Proteomes" id="UP000823894">
    <property type="component" value="Unassembled WGS sequence"/>
</dbReference>
<organism evidence="7 8">
    <name type="scientific">Candidatus Mediterraneibacter faecigallinarum</name>
    <dbReference type="NCBI Taxonomy" id="2838669"/>
    <lineage>
        <taxon>Bacteria</taxon>
        <taxon>Bacillati</taxon>
        <taxon>Bacillota</taxon>
        <taxon>Clostridia</taxon>
        <taxon>Lachnospirales</taxon>
        <taxon>Lachnospiraceae</taxon>
        <taxon>Mediterraneibacter</taxon>
    </lineage>
</organism>
<dbReference type="InterPro" id="IPR011013">
    <property type="entry name" value="Gal_mutarotase_sf_dom"/>
</dbReference>
<dbReference type="InterPro" id="IPR008964">
    <property type="entry name" value="Invasin/intimin_cell_adhesion"/>
</dbReference>
<dbReference type="Pfam" id="PF02278">
    <property type="entry name" value="Lyase_8"/>
    <property type="match status" value="1"/>
</dbReference>
<dbReference type="InterPro" id="IPR003343">
    <property type="entry name" value="Big_2"/>
</dbReference>
<dbReference type="Gene3D" id="1.50.10.100">
    <property type="entry name" value="Chondroitin AC/alginate lyase"/>
    <property type="match status" value="1"/>
</dbReference>
<dbReference type="Gene3D" id="2.70.98.10">
    <property type="match status" value="1"/>
</dbReference>
<feature type="domain" description="BIG2" evidence="6">
    <location>
        <begin position="238"/>
        <end position="314"/>
    </location>
</feature>